<evidence type="ECO:0000313" key="3">
    <source>
        <dbReference type="EMBL" id="EAU84837.1"/>
    </source>
</evidence>
<accession>A8NXN5</accession>
<proteinExistence type="predicted"/>
<evidence type="ECO:0000256" key="1">
    <source>
        <dbReference type="SAM" id="Coils"/>
    </source>
</evidence>
<dbReference type="KEGG" id="cci:CC1G_00356"/>
<comment type="caution">
    <text evidence="3">The sequence shown here is derived from an EMBL/GenBank/DDBJ whole genome shotgun (WGS) entry which is preliminary data.</text>
</comment>
<feature type="coiled-coil region" evidence="1">
    <location>
        <begin position="291"/>
        <end position="318"/>
    </location>
</feature>
<dbReference type="Proteomes" id="UP000001861">
    <property type="component" value="Unassembled WGS sequence"/>
</dbReference>
<reference evidence="3 4" key="1">
    <citation type="journal article" date="2010" name="Proc. Natl. Acad. Sci. U.S.A.">
        <title>Insights into evolution of multicellular fungi from the assembled chromosomes of the mushroom Coprinopsis cinerea (Coprinus cinereus).</title>
        <authorList>
            <person name="Stajich J.E."/>
            <person name="Wilke S.K."/>
            <person name="Ahren D."/>
            <person name="Au C.H."/>
            <person name="Birren B.W."/>
            <person name="Borodovsky M."/>
            <person name="Burns C."/>
            <person name="Canback B."/>
            <person name="Casselton L.A."/>
            <person name="Cheng C.K."/>
            <person name="Deng J."/>
            <person name="Dietrich F.S."/>
            <person name="Fargo D.C."/>
            <person name="Farman M.L."/>
            <person name="Gathman A.C."/>
            <person name="Goldberg J."/>
            <person name="Guigo R."/>
            <person name="Hoegger P.J."/>
            <person name="Hooker J.B."/>
            <person name="Huggins A."/>
            <person name="James T.Y."/>
            <person name="Kamada T."/>
            <person name="Kilaru S."/>
            <person name="Kodira C."/>
            <person name="Kues U."/>
            <person name="Kupfer D."/>
            <person name="Kwan H.S."/>
            <person name="Lomsadze A."/>
            <person name="Li W."/>
            <person name="Lilly W.W."/>
            <person name="Ma L.J."/>
            <person name="Mackey A.J."/>
            <person name="Manning G."/>
            <person name="Martin F."/>
            <person name="Muraguchi H."/>
            <person name="Natvig D.O."/>
            <person name="Palmerini H."/>
            <person name="Ramesh M.A."/>
            <person name="Rehmeyer C.J."/>
            <person name="Roe B.A."/>
            <person name="Shenoy N."/>
            <person name="Stanke M."/>
            <person name="Ter-Hovhannisyan V."/>
            <person name="Tunlid A."/>
            <person name="Velagapudi R."/>
            <person name="Vision T.J."/>
            <person name="Zeng Q."/>
            <person name="Zolan M.E."/>
            <person name="Pukkila P.J."/>
        </authorList>
    </citation>
    <scope>NUCLEOTIDE SEQUENCE [LARGE SCALE GENOMIC DNA]</scope>
    <source>
        <strain evidence="4">Okayama-7 / 130 / ATCC MYA-4618 / FGSC 9003</strain>
    </source>
</reference>
<protein>
    <submittedName>
        <fullName evidence="3">Uncharacterized protein</fullName>
    </submittedName>
</protein>
<feature type="compositionally biased region" description="Basic and acidic residues" evidence="2">
    <location>
        <begin position="65"/>
        <end position="76"/>
    </location>
</feature>
<evidence type="ECO:0000313" key="4">
    <source>
        <dbReference type="Proteomes" id="UP000001861"/>
    </source>
</evidence>
<feature type="compositionally biased region" description="Basic and acidic residues" evidence="2">
    <location>
        <begin position="104"/>
        <end position="123"/>
    </location>
</feature>
<keyword evidence="1" id="KW-0175">Coiled coil</keyword>
<evidence type="ECO:0000256" key="2">
    <source>
        <dbReference type="SAM" id="MobiDB-lite"/>
    </source>
</evidence>
<keyword evidence="4" id="KW-1185">Reference proteome</keyword>
<gene>
    <name evidence="3" type="ORF">CC1G_00356</name>
</gene>
<sequence>MPRTRAREAFVPPLSTDSGWPRRKGLAGEDAALTQDAVEPSGWSGSVDPVSSLGGKASSEWGGWESREHDVGENQQREGSPMDVDDFAVVSNDVLDLENLHPTCHQESEAPRDKNTHSWRPDVDDPLDLEEQPSHVKFRLEVFRTLADAVADELTQQPKRPTALPESQDMGATRPPATQKESTVDKLCQFPELSVRKLGAFYCQDDIRSMEQHCEDLGHWVQTIRSNTLIPLQGLIQRIRAYDADQDREWERFLRKRASGGEDPGPFKLKWLPLFREEDSRIGYFNRRISRLNVEEKIANLEERLRKCNDAIDSVSSSKASRKKLDLAPLAIPEPGTLENGLRREVRNAIMDDIEHEITRQMVIACRLGQMLVDQDAVESPPQTKTLSIQKDVIGALALQVRGSLFTEAIQEAKSALDIAHQEMLTELADHVANTLDSIQNSVLQAFNQRQASD</sequence>
<feature type="region of interest" description="Disordered" evidence="2">
    <location>
        <begin position="153"/>
        <end position="183"/>
    </location>
</feature>
<dbReference type="RefSeq" id="XP_001837220.1">
    <property type="nucleotide sequence ID" value="XM_001837168.1"/>
</dbReference>
<dbReference type="AlphaFoldDB" id="A8NXN5"/>
<name>A8NXN5_COPC7</name>
<dbReference type="VEuPathDB" id="FungiDB:CC1G_00356"/>
<feature type="region of interest" description="Disordered" evidence="2">
    <location>
        <begin position="1"/>
        <end position="83"/>
    </location>
</feature>
<feature type="region of interest" description="Disordered" evidence="2">
    <location>
        <begin position="103"/>
        <end position="129"/>
    </location>
</feature>
<organism evidence="3 4">
    <name type="scientific">Coprinopsis cinerea (strain Okayama-7 / 130 / ATCC MYA-4618 / FGSC 9003)</name>
    <name type="common">Inky cap fungus</name>
    <name type="synonym">Hormographiella aspergillata</name>
    <dbReference type="NCBI Taxonomy" id="240176"/>
    <lineage>
        <taxon>Eukaryota</taxon>
        <taxon>Fungi</taxon>
        <taxon>Dikarya</taxon>
        <taxon>Basidiomycota</taxon>
        <taxon>Agaricomycotina</taxon>
        <taxon>Agaricomycetes</taxon>
        <taxon>Agaricomycetidae</taxon>
        <taxon>Agaricales</taxon>
        <taxon>Agaricineae</taxon>
        <taxon>Psathyrellaceae</taxon>
        <taxon>Coprinopsis</taxon>
    </lineage>
</organism>
<dbReference type="GeneID" id="6013776"/>
<dbReference type="InParanoid" id="A8NXN5"/>
<dbReference type="EMBL" id="AACS02000005">
    <property type="protein sequence ID" value="EAU84837.1"/>
    <property type="molecule type" value="Genomic_DNA"/>
</dbReference>